<accession>A0AA39JKH8</accession>
<sequence length="236" mass="26389">MDTDREPQLGLIIERRNLHAREASGGYSIAKHTKRKKCSHGSPKSDQEGRPKADLGIRALGGAEVEQYPVADEKPSTADGADDCDYYCDTDERERYGEQESDSLGKDLDALGFSDNRVIYEPMMSFDVMNVTCESFMSFGGAIVEDRTLGPGTTKVVKRRHYIMLIVVGKASPRCCNFRGGRRWGGETACIPTSERFMYENVFKFICSSSRNSHSGSDKGCFFNGVYITCKKIRKR</sequence>
<comment type="caution">
    <text evidence="2">The sequence shown here is derived from an EMBL/GenBank/DDBJ whole genome shotgun (WGS) entry which is preliminary data.</text>
</comment>
<proteinExistence type="predicted"/>
<dbReference type="EMBL" id="JAUEPT010000020">
    <property type="protein sequence ID" value="KAK0444149.1"/>
    <property type="molecule type" value="Genomic_DNA"/>
</dbReference>
<feature type="compositionally biased region" description="Basic and acidic residues" evidence="1">
    <location>
        <begin position="43"/>
        <end position="55"/>
    </location>
</feature>
<reference evidence="2" key="1">
    <citation type="submission" date="2023-06" db="EMBL/GenBank/DDBJ databases">
        <authorList>
            <consortium name="Lawrence Berkeley National Laboratory"/>
            <person name="Ahrendt S."/>
            <person name="Sahu N."/>
            <person name="Indic B."/>
            <person name="Wong-Bajracharya J."/>
            <person name="Merenyi Z."/>
            <person name="Ke H.-M."/>
            <person name="Monk M."/>
            <person name="Kocsube S."/>
            <person name="Drula E."/>
            <person name="Lipzen A."/>
            <person name="Balint B."/>
            <person name="Henrissat B."/>
            <person name="Andreopoulos B."/>
            <person name="Martin F.M."/>
            <person name="Harder C.B."/>
            <person name="Rigling D."/>
            <person name="Ford K.L."/>
            <person name="Foster G.D."/>
            <person name="Pangilinan J."/>
            <person name="Papanicolaou A."/>
            <person name="Barry K."/>
            <person name="LaButti K."/>
            <person name="Viragh M."/>
            <person name="Koriabine M."/>
            <person name="Yan M."/>
            <person name="Riley R."/>
            <person name="Champramary S."/>
            <person name="Plett K.L."/>
            <person name="Tsai I.J."/>
            <person name="Slot J."/>
            <person name="Sipos G."/>
            <person name="Plett J."/>
            <person name="Nagy L.G."/>
            <person name="Grigoriev I.V."/>
        </authorList>
    </citation>
    <scope>NUCLEOTIDE SEQUENCE</scope>
    <source>
        <strain evidence="2">FPL87.14</strain>
    </source>
</reference>
<evidence type="ECO:0000313" key="3">
    <source>
        <dbReference type="Proteomes" id="UP001175226"/>
    </source>
</evidence>
<organism evidence="2 3">
    <name type="scientific">Armillaria borealis</name>
    <dbReference type="NCBI Taxonomy" id="47425"/>
    <lineage>
        <taxon>Eukaryota</taxon>
        <taxon>Fungi</taxon>
        <taxon>Dikarya</taxon>
        <taxon>Basidiomycota</taxon>
        <taxon>Agaricomycotina</taxon>
        <taxon>Agaricomycetes</taxon>
        <taxon>Agaricomycetidae</taxon>
        <taxon>Agaricales</taxon>
        <taxon>Marasmiineae</taxon>
        <taxon>Physalacriaceae</taxon>
        <taxon>Armillaria</taxon>
    </lineage>
</organism>
<dbReference type="AlphaFoldDB" id="A0AA39JKH8"/>
<gene>
    <name evidence="2" type="ORF">EV421DRAFT_1735419</name>
</gene>
<name>A0AA39JKH8_9AGAR</name>
<evidence type="ECO:0000313" key="2">
    <source>
        <dbReference type="EMBL" id="KAK0444149.1"/>
    </source>
</evidence>
<dbReference type="Proteomes" id="UP001175226">
    <property type="component" value="Unassembled WGS sequence"/>
</dbReference>
<keyword evidence="3" id="KW-1185">Reference proteome</keyword>
<feature type="region of interest" description="Disordered" evidence="1">
    <location>
        <begin position="22"/>
        <end position="56"/>
    </location>
</feature>
<evidence type="ECO:0000256" key="1">
    <source>
        <dbReference type="SAM" id="MobiDB-lite"/>
    </source>
</evidence>
<protein>
    <submittedName>
        <fullName evidence="2">Uncharacterized protein</fullName>
    </submittedName>
</protein>